<gene>
    <name evidence="1" type="ORF">FOZ63_018338</name>
</gene>
<evidence type="ECO:0000313" key="1">
    <source>
        <dbReference type="EMBL" id="KAF4756683.1"/>
    </source>
</evidence>
<proteinExistence type="predicted"/>
<dbReference type="AlphaFoldDB" id="A0A7J6UHN8"/>
<comment type="caution">
    <text evidence="1">The sequence shown here is derived from an EMBL/GenBank/DDBJ whole genome shotgun (WGS) entry which is preliminary data.</text>
</comment>
<organism evidence="1 2">
    <name type="scientific">Perkinsus olseni</name>
    <name type="common">Perkinsus atlanticus</name>
    <dbReference type="NCBI Taxonomy" id="32597"/>
    <lineage>
        <taxon>Eukaryota</taxon>
        <taxon>Sar</taxon>
        <taxon>Alveolata</taxon>
        <taxon>Perkinsozoa</taxon>
        <taxon>Perkinsea</taxon>
        <taxon>Perkinsida</taxon>
        <taxon>Perkinsidae</taxon>
        <taxon>Perkinsus</taxon>
    </lineage>
</organism>
<name>A0A7J6UHN8_PEROL</name>
<keyword evidence="2" id="KW-1185">Reference proteome</keyword>
<protein>
    <submittedName>
        <fullName evidence="1">Uncharacterized protein</fullName>
    </submittedName>
</protein>
<sequence length="188" mass="21633">MFTEVQWGRVPSRIDHASTVFLTRSPGGGHSVLHDTRPLSRYSTGDLVIASKIRLGSHALPPNGALSGDYRLSTEDATDRRMNRVLRSEKEMKKIGRCCDAELKRSKRLYKRLGDLRKTMKGESSRLHYQLTPLQPRLTGTTSSLAEFRNGDLDQYYYRSPVYEIMGRQASILNMYPYSDSLRRRYRL</sequence>
<reference evidence="1 2" key="1">
    <citation type="submission" date="2020-04" db="EMBL/GenBank/DDBJ databases">
        <title>Perkinsus olseni comparative genomics.</title>
        <authorList>
            <person name="Bogema D.R."/>
        </authorList>
    </citation>
    <scope>NUCLEOTIDE SEQUENCE [LARGE SCALE GENOMIC DNA]</scope>
    <source>
        <strain evidence="1 2">ATCC PRA-207</strain>
    </source>
</reference>
<dbReference type="Proteomes" id="UP000553632">
    <property type="component" value="Unassembled WGS sequence"/>
</dbReference>
<dbReference type="EMBL" id="JABANO010003545">
    <property type="protein sequence ID" value="KAF4756683.1"/>
    <property type="molecule type" value="Genomic_DNA"/>
</dbReference>
<accession>A0A7J6UHN8</accession>
<evidence type="ECO:0000313" key="2">
    <source>
        <dbReference type="Proteomes" id="UP000553632"/>
    </source>
</evidence>